<dbReference type="InterPro" id="IPR043127">
    <property type="entry name" value="Sec-1-like_dom3a"/>
</dbReference>
<dbReference type="Proteomes" id="UP000799302">
    <property type="component" value="Unassembled WGS sequence"/>
</dbReference>
<dbReference type="GO" id="GO:0016192">
    <property type="term" value="P:vesicle-mediated transport"/>
    <property type="evidence" value="ECO:0007669"/>
    <property type="project" value="InterPro"/>
</dbReference>
<evidence type="ECO:0000256" key="2">
    <source>
        <dbReference type="SAM" id="MobiDB-lite"/>
    </source>
</evidence>
<dbReference type="InterPro" id="IPR027482">
    <property type="entry name" value="Sec1-like_dom2"/>
</dbReference>
<dbReference type="OrthoDB" id="2228at2759"/>
<feature type="region of interest" description="Disordered" evidence="2">
    <location>
        <begin position="616"/>
        <end position="721"/>
    </location>
</feature>
<feature type="compositionally biased region" description="Basic residues" evidence="2">
    <location>
        <begin position="712"/>
        <end position="721"/>
    </location>
</feature>
<dbReference type="AlphaFoldDB" id="A0A6A6UHU5"/>
<dbReference type="EMBL" id="MU004232">
    <property type="protein sequence ID" value="KAF2671845.1"/>
    <property type="molecule type" value="Genomic_DNA"/>
</dbReference>
<name>A0A6A6UHU5_9PEZI</name>
<dbReference type="SUPFAM" id="SSF56815">
    <property type="entry name" value="Sec1/munc18-like (SM) proteins"/>
    <property type="match status" value="1"/>
</dbReference>
<dbReference type="Gene3D" id="3.90.830.10">
    <property type="entry name" value="Syntaxin Binding Protein 1, Chain A, domain 2"/>
    <property type="match status" value="1"/>
</dbReference>
<gene>
    <name evidence="3" type="ORF">BT63DRAFT_476692</name>
</gene>
<dbReference type="InterPro" id="IPR036045">
    <property type="entry name" value="Sec1-like_sf"/>
</dbReference>
<evidence type="ECO:0000256" key="1">
    <source>
        <dbReference type="ARBA" id="ARBA00009884"/>
    </source>
</evidence>
<dbReference type="PIRSF" id="PIRSF005715">
    <property type="entry name" value="VPS45_Sec1"/>
    <property type="match status" value="1"/>
</dbReference>
<dbReference type="Gene3D" id="3.40.50.2060">
    <property type="match status" value="1"/>
</dbReference>
<accession>A0A6A6UHU5</accession>
<evidence type="ECO:0000313" key="4">
    <source>
        <dbReference type="Proteomes" id="UP000799302"/>
    </source>
</evidence>
<dbReference type="Pfam" id="PF00995">
    <property type="entry name" value="Sec1"/>
    <property type="match status" value="1"/>
</dbReference>
<reference evidence="3" key="1">
    <citation type="journal article" date="2020" name="Stud. Mycol.">
        <title>101 Dothideomycetes genomes: a test case for predicting lifestyles and emergence of pathogens.</title>
        <authorList>
            <person name="Haridas S."/>
            <person name="Albert R."/>
            <person name="Binder M."/>
            <person name="Bloem J."/>
            <person name="Labutti K."/>
            <person name="Salamov A."/>
            <person name="Andreopoulos B."/>
            <person name="Baker S."/>
            <person name="Barry K."/>
            <person name="Bills G."/>
            <person name="Bluhm B."/>
            <person name="Cannon C."/>
            <person name="Castanera R."/>
            <person name="Culley D."/>
            <person name="Daum C."/>
            <person name="Ezra D."/>
            <person name="Gonzalez J."/>
            <person name="Henrissat B."/>
            <person name="Kuo A."/>
            <person name="Liang C."/>
            <person name="Lipzen A."/>
            <person name="Lutzoni F."/>
            <person name="Magnuson J."/>
            <person name="Mondo S."/>
            <person name="Nolan M."/>
            <person name="Ohm R."/>
            <person name="Pangilinan J."/>
            <person name="Park H.-J."/>
            <person name="Ramirez L."/>
            <person name="Alfaro M."/>
            <person name="Sun H."/>
            <person name="Tritt A."/>
            <person name="Yoshinaga Y."/>
            <person name="Zwiers L.-H."/>
            <person name="Turgeon B."/>
            <person name="Goodwin S."/>
            <person name="Spatafora J."/>
            <person name="Crous P."/>
            <person name="Grigoriev I."/>
        </authorList>
    </citation>
    <scope>NUCLEOTIDE SEQUENCE</scope>
    <source>
        <strain evidence="3">CBS 115976</strain>
    </source>
</reference>
<protein>
    <submittedName>
        <fullName evidence="3">Sec1 family protein</fullName>
    </submittedName>
</protein>
<dbReference type="Gene3D" id="3.40.50.1910">
    <property type="match status" value="1"/>
</dbReference>
<dbReference type="InterPro" id="IPR001619">
    <property type="entry name" value="Sec1-like"/>
</dbReference>
<dbReference type="Gene3D" id="1.25.40.60">
    <property type="match status" value="1"/>
</dbReference>
<evidence type="ECO:0000313" key="3">
    <source>
        <dbReference type="EMBL" id="KAF2671845.1"/>
    </source>
</evidence>
<dbReference type="InterPro" id="IPR043154">
    <property type="entry name" value="Sec-1-like_dom1"/>
</dbReference>
<organism evidence="3 4">
    <name type="scientific">Microthyrium microscopicum</name>
    <dbReference type="NCBI Taxonomy" id="703497"/>
    <lineage>
        <taxon>Eukaryota</taxon>
        <taxon>Fungi</taxon>
        <taxon>Dikarya</taxon>
        <taxon>Ascomycota</taxon>
        <taxon>Pezizomycotina</taxon>
        <taxon>Dothideomycetes</taxon>
        <taxon>Dothideomycetes incertae sedis</taxon>
        <taxon>Microthyriales</taxon>
        <taxon>Microthyriaceae</taxon>
        <taxon>Microthyrium</taxon>
    </lineage>
</organism>
<comment type="similarity">
    <text evidence="1">Belongs to the STXBP/unc-18/SEC1 family.</text>
</comment>
<sequence>MVLSLIDLQRDLILNSIRNSPAGRSAGGWKVLVVDEDSRRLIDNVVREDDILENRVTNIDQIEQKRTRNVETDALYILTAEPHIVECVLSDIEKGRYAAYYILWTSILPPKLRARLTEPRASNSAKLNYQVLNIDFNPRESHVVTLRDPYSFPILFHPACAPLVKQHIADLSQRIASVCIALDESPTIRFYHPREPTHEAAILCQQLALAVQQELDEFAQWNPDFAQPSNRPKAALYITDRSMDLNAPFIHEFTYQAMAHDLLPIKEADEVTFSVTINEGRENQETKEMEITDKDKVWVQYRHLHMAETIQKLMNDFQKFIDANPHFANESDTTNLNAIKDMLAGLPQFQEMKEAYSLHLNMAQDCMNIFQEHKLSDLSALEQTLATGLDEDYRKPKNVSDQVVRMLDEPAIPQGDRLRLIAMYIIYRYGVLQADIHKLLLHAKIPVQDEAILRNLEFLGVRVTKSLKDTRSPLPALFKKPPPPPNQGEDVLISRFEPMLKYMLEEHIRGTLDPNVFPYIKPELMPQPNDSSTTLSTSSLRSAKPTWAKAKLGAVEPRQRILVFMAGGATYSEARACYEATEQTSRDCILITSHMLNPGFFLRQLGDLSVDRRGLGLPQDRPAKRAPAHLFEDDRPKPPPASMKAPEMGGMPGGLPSNPAGRGGPRPPQAGGLPTQQMGAMNLNGGPSQGRINLDLGGGSGKLKKESDADKKKKKHLWSRH</sequence>
<proteinExistence type="inferred from homology"/>
<dbReference type="PANTHER" id="PTHR11679">
    <property type="entry name" value="VESICLE PROTEIN SORTING-ASSOCIATED"/>
    <property type="match status" value="1"/>
</dbReference>
<keyword evidence="4" id="KW-1185">Reference proteome</keyword>